<sequence>MGRWTMYLWQALAALGEANVADYERERDRRFLVDLDDDRSVRAAFRSIVEWEYGARAFEDGK</sequence>
<protein>
    <submittedName>
        <fullName evidence="1">Uncharacterized protein</fullName>
    </submittedName>
</protein>
<accession>A0A285JWD1</accession>
<keyword evidence="2" id="KW-1185">Reference proteome</keyword>
<proteinExistence type="predicted"/>
<evidence type="ECO:0000313" key="2">
    <source>
        <dbReference type="Proteomes" id="UP000219612"/>
    </source>
</evidence>
<organism evidence="1 2">
    <name type="scientific">Paractinoplanes atraurantiacus</name>
    <dbReference type="NCBI Taxonomy" id="1036182"/>
    <lineage>
        <taxon>Bacteria</taxon>
        <taxon>Bacillati</taxon>
        <taxon>Actinomycetota</taxon>
        <taxon>Actinomycetes</taxon>
        <taxon>Micromonosporales</taxon>
        <taxon>Micromonosporaceae</taxon>
        <taxon>Paractinoplanes</taxon>
    </lineage>
</organism>
<dbReference type="AlphaFoldDB" id="A0A285JWD1"/>
<dbReference type="Proteomes" id="UP000219612">
    <property type="component" value="Unassembled WGS sequence"/>
</dbReference>
<name>A0A285JWD1_9ACTN</name>
<evidence type="ECO:0000313" key="1">
    <source>
        <dbReference type="EMBL" id="SNY64632.1"/>
    </source>
</evidence>
<dbReference type="EMBL" id="OBDY01000027">
    <property type="protein sequence ID" value="SNY64632.1"/>
    <property type="molecule type" value="Genomic_DNA"/>
</dbReference>
<dbReference type="RefSeq" id="WP_097327143.1">
    <property type="nucleotide sequence ID" value="NZ_OBDY01000027.1"/>
</dbReference>
<reference evidence="1 2" key="1">
    <citation type="submission" date="2017-09" db="EMBL/GenBank/DDBJ databases">
        <authorList>
            <person name="Ehlers B."/>
            <person name="Leendertz F.H."/>
        </authorList>
    </citation>
    <scope>NUCLEOTIDE SEQUENCE [LARGE SCALE GENOMIC DNA]</scope>
    <source>
        <strain evidence="1 2">CGMCC 4.6857</strain>
    </source>
</reference>
<gene>
    <name evidence="1" type="ORF">SAMN05421748_1276</name>
</gene>